<evidence type="ECO:0000313" key="5">
    <source>
        <dbReference type="EMBL" id="SEH61384.1"/>
    </source>
</evidence>
<dbReference type="Pfam" id="PF24850">
    <property type="entry name" value="CC_BshC"/>
    <property type="match status" value="1"/>
</dbReference>
<protein>
    <recommendedName>
        <fullName evidence="2">Putative cysteine ligase BshC</fullName>
        <ecNumber evidence="2">6.-.-.-</ecNumber>
    </recommendedName>
</protein>
<name>A0A1H6JLH5_9FLAO</name>
<gene>
    <name evidence="2" type="primary">bshC</name>
    <name evidence="5" type="ORF">SAMN05421793_11528</name>
</gene>
<dbReference type="EMBL" id="FNWX01000015">
    <property type="protein sequence ID" value="SEH61384.1"/>
    <property type="molecule type" value="Genomic_DNA"/>
</dbReference>
<feature type="domain" description="Bacillithiol biosynthesis BshC C-terminal coiled-coil" evidence="4">
    <location>
        <begin position="369"/>
        <end position="516"/>
    </location>
</feature>
<dbReference type="HAMAP" id="MF_01867">
    <property type="entry name" value="BshC"/>
    <property type="match status" value="1"/>
</dbReference>
<feature type="domain" description="Bacillithiol biosynthesis BshC N-terminal Rossmann-like" evidence="3">
    <location>
        <begin position="15"/>
        <end position="366"/>
    </location>
</feature>
<dbReference type="EC" id="6.-.-.-" evidence="2"/>
<dbReference type="NCBIfam" id="TIGR03998">
    <property type="entry name" value="thiol_BshC"/>
    <property type="match status" value="1"/>
</dbReference>
<dbReference type="Pfam" id="PF10079">
    <property type="entry name" value="Rossmann-like_BshC"/>
    <property type="match status" value="1"/>
</dbReference>
<evidence type="ECO:0000256" key="2">
    <source>
        <dbReference type="HAMAP-Rule" id="MF_01867"/>
    </source>
</evidence>
<dbReference type="InterPro" id="IPR055399">
    <property type="entry name" value="CC_BshC"/>
</dbReference>
<evidence type="ECO:0000259" key="3">
    <source>
        <dbReference type="Pfam" id="PF10079"/>
    </source>
</evidence>
<dbReference type="InterPro" id="IPR055398">
    <property type="entry name" value="Rossmann-like_BshC"/>
</dbReference>
<comment type="similarity">
    <text evidence="2">Belongs to the BshC family.</text>
</comment>
<dbReference type="GO" id="GO:0016874">
    <property type="term" value="F:ligase activity"/>
    <property type="evidence" value="ECO:0007669"/>
    <property type="project" value="UniProtKB-UniRule"/>
</dbReference>
<dbReference type="STRING" id="420404.SAMN05421793_11528"/>
<evidence type="ECO:0000256" key="1">
    <source>
        <dbReference type="ARBA" id="ARBA00022598"/>
    </source>
</evidence>
<dbReference type="Proteomes" id="UP000198555">
    <property type="component" value="Unassembled WGS sequence"/>
</dbReference>
<accession>A0A1H6JLH5</accession>
<evidence type="ECO:0000313" key="6">
    <source>
        <dbReference type="Proteomes" id="UP000198555"/>
    </source>
</evidence>
<organism evidence="5 6">
    <name type="scientific">Epilithonimonas hominis</name>
    <dbReference type="NCBI Taxonomy" id="420404"/>
    <lineage>
        <taxon>Bacteria</taxon>
        <taxon>Pseudomonadati</taxon>
        <taxon>Bacteroidota</taxon>
        <taxon>Flavobacteriia</taxon>
        <taxon>Flavobacteriales</taxon>
        <taxon>Weeksellaceae</taxon>
        <taxon>Chryseobacterium group</taxon>
        <taxon>Epilithonimonas</taxon>
    </lineage>
</organism>
<dbReference type="AlphaFoldDB" id="A0A1H6JLH5"/>
<proteinExistence type="inferred from homology"/>
<dbReference type="InterPro" id="IPR011199">
    <property type="entry name" value="Bacillithiol_biosynth_BshC"/>
</dbReference>
<sequence length="524" mass="61860">MTIGFENIDSIPKLVKDFLGHNLEGFQEKIFDLENFKNQITEKQNSYSDNKREILYNTIFSQNQEEQMSPKQLDYLFSLKAKNTFTITTGHQLNLFTGPVFFVYKILQTIKTAEFLTSNFPEHNFVPVFWMATEDHDFDEINHFKTREHYYEIKGNAGGDVGNIKIDDTFFIQEFEKEFKDHLYGTELIMWIKNAYKKGKTHTQAIRYLVNQLFSDYGLLTIDGNEKELKNQVKDIFRKELLSNQLFETTKNQRQFLEDNYGKVQVNPREINLFYLTETRNRIEKIGNDYFILDTDLKFSEEEILNELDNHPEKFSPNAVLRPAYQETIMPNLAYVGGNAEIMYWIELKDYFESINLPFPILIPRNSMLFLEEKTFRKIENSGLKIEDFFGNFAEVINQKILDNSEIKSLLKQKEQNLIDSFSEIKAKAELTDKSFVNLVKAEETRQLKSFKRMQKRLLKAEKIKQSEKFDQMQNLFLKVHPGGTWQERVFNFSVFYADFGKQWIADSYQLMDVQKSELIISAI</sequence>
<reference evidence="6" key="1">
    <citation type="submission" date="2016-10" db="EMBL/GenBank/DDBJ databases">
        <authorList>
            <person name="Varghese N."/>
            <person name="Submissions S."/>
        </authorList>
    </citation>
    <scope>NUCLEOTIDE SEQUENCE [LARGE SCALE GENOMIC DNA]</scope>
    <source>
        <strain evidence="6">DSM 19326</strain>
    </source>
</reference>
<keyword evidence="1 2" id="KW-0436">Ligase</keyword>
<keyword evidence="6" id="KW-1185">Reference proteome</keyword>
<evidence type="ECO:0000259" key="4">
    <source>
        <dbReference type="Pfam" id="PF24850"/>
    </source>
</evidence>